<dbReference type="Proteomes" id="UP001187192">
    <property type="component" value="Unassembled WGS sequence"/>
</dbReference>
<dbReference type="Pfam" id="PF12796">
    <property type="entry name" value="Ank_2"/>
    <property type="match status" value="1"/>
</dbReference>
<evidence type="ECO:0000256" key="4">
    <source>
        <dbReference type="PROSITE-ProRule" id="PRU00023"/>
    </source>
</evidence>
<evidence type="ECO:0000313" key="10">
    <source>
        <dbReference type="Proteomes" id="UP001187192"/>
    </source>
</evidence>
<dbReference type="AlphaFoldDB" id="A0AA88ABQ7"/>
<dbReference type="SMART" id="SM00248">
    <property type="entry name" value="ANK"/>
    <property type="match status" value="2"/>
</dbReference>
<dbReference type="PROSITE" id="PS50297">
    <property type="entry name" value="ANK_REP_REGION"/>
    <property type="match status" value="2"/>
</dbReference>
<dbReference type="InterPro" id="IPR001164">
    <property type="entry name" value="ArfGAP_dom"/>
</dbReference>
<keyword evidence="1" id="KW-0479">Metal-binding</keyword>
<keyword evidence="4" id="KW-0040">ANK repeat</keyword>
<feature type="region of interest" description="Disordered" evidence="6">
    <location>
        <begin position="221"/>
        <end position="240"/>
    </location>
</feature>
<dbReference type="PRINTS" id="PR00405">
    <property type="entry name" value="REVINTRACTNG"/>
</dbReference>
<dbReference type="PROSITE" id="PS50115">
    <property type="entry name" value="ARFGAP"/>
    <property type="match status" value="1"/>
</dbReference>
<evidence type="ECO:0000259" key="8">
    <source>
        <dbReference type="PROSITE" id="PS50115"/>
    </source>
</evidence>
<dbReference type="Pfam" id="PF01412">
    <property type="entry name" value="ArfGap"/>
    <property type="match status" value="1"/>
</dbReference>
<dbReference type="InterPro" id="IPR036770">
    <property type="entry name" value="Ankyrin_rpt-contain_sf"/>
</dbReference>
<name>A0AA88ABQ7_FICCA</name>
<evidence type="ECO:0000256" key="6">
    <source>
        <dbReference type="SAM" id="MobiDB-lite"/>
    </source>
</evidence>
<dbReference type="InterPro" id="IPR001849">
    <property type="entry name" value="PH_domain"/>
</dbReference>
<dbReference type="PROSITE" id="PS50003">
    <property type="entry name" value="PH_DOMAIN"/>
    <property type="match status" value="1"/>
</dbReference>
<dbReference type="GO" id="GO:0005096">
    <property type="term" value="F:GTPase activator activity"/>
    <property type="evidence" value="ECO:0007669"/>
    <property type="project" value="InterPro"/>
</dbReference>
<evidence type="ECO:0000259" key="7">
    <source>
        <dbReference type="PROSITE" id="PS50003"/>
    </source>
</evidence>
<dbReference type="PROSITE" id="PS50088">
    <property type="entry name" value="ANK_REPEAT"/>
    <property type="match status" value="2"/>
</dbReference>
<dbReference type="EMBL" id="BTGU01000027">
    <property type="protein sequence ID" value="GMN48007.1"/>
    <property type="molecule type" value="Genomic_DNA"/>
</dbReference>
<dbReference type="CDD" id="cd08204">
    <property type="entry name" value="ArfGap"/>
    <property type="match status" value="1"/>
</dbReference>
<feature type="domain" description="Arf-GAP" evidence="8">
    <location>
        <begin position="50"/>
        <end position="169"/>
    </location>
</feature>
<dbReference type="SUPFAM" id="SSF57863">
    <property type="entry name" value="ArfGap/RecO-like zinc finger"/>
    <property type="match status" value="1"/>
</dbReference>
<dbReference type="Gene3D" id="1.25.40.20">
    <property type="entry name" value="Ankyrin repeat-containing domain"/>
    <property type="match status" value="1"/>
</dbReference>
<organism evidence="9 10">
    <name type="scientific">Ficus carica</name>
    <name type="common">Common fig</name>
    <dbReference type="NCBI Taxonomy" id="3494"/>
    <lineage>
        <taxon>Eukaryota</taxon>
        <taxon>Viridiplantae</taxon>
        <taxon>Streptophyta</taxon>
        <taxon>Embryophyta</taxon>
        <taxon>Tracheophyta</taxon>
        <taxon>Spermatophyta</taxon>
        <taxon>Magnoliopsida</taxon>
        <taxon>eudicotyledons</taxon>
        <taxon>Gunneridae</taxon>
        <taxon>Pentapetalae</taxon>
        <taxon>rosids</taxon>
        <taxon>fabids</taxon>
        <taxon>Rosales</taxon>
        <taxon>Moraceae</taxon>
        <taxon>Ficeae</taxon>
        <taxon>Ficus</taxon>
    </lineage>
</organism>
<evidence type="ECO:0000313" key="9">
    <source>
        <dbReference type="EMBL" id="GMN48007.1"/>
    </source>
</evidence>
<dbReference type="InterPro" id="IPR045258">
    <property type="entry name" value="ACAP1/2/3-like"/>
</dbReference>
<protein>
    <submittedName>
        <fullName evidence="9">Uncharacterized protein</fullName>
    </submittedName>
</protein>
<evidence type="ECO:0000256" key="3">
    <source>
        <dbReference type="ARBA" id="ARBA00022833"/>
    </source>
</evidence>
<sequence>MAENDADRMDWINKITGAITSLLNSQFFDQPSHITTNPETKKSTGGASCECSAPEPDWASLNLGILLCIECSGVHRNLGVHISKVRSLRLDVKVWEPTILDLFRNLGNSYCNSIWEGLLLLEDVQTDDTNALITSISKPCPKDAIHLKEKYIQAKYVEKLLVIKDGSVTERVACARSIWEAVENVNLQDVYRLSVISDVNIINTTFDNVFDVDLNHHVDAQESNEGQRKHVDPASCDRNKNSNEPGSCLQGCSLLHLACLSGNLQMIELLLQFGANINLQDFHGRTPLHHCISSGNNPLAKFLLRRGARPSIKDGGGLSSLERAMEMGAITDEELFILLTGSE</sequence>
<keyword evidence="3" id="KW-0862">Zinc</keyword>
<evidence type="ECO:0000256" key="5">
    <source>
        <dbReference type="PROSITE-ProRule" id="PRU00288"/>
    </source>
</evidence>
<reference evidence="9" key="1">
    <citation type="submission" date="2023-07" db="EMBL/GenBank/DDBJ databases">
        <title>draft genome sequence of fig (Ficus carica).</title>
        <authorList>
            <person name="Takahashi T."/>
            <person name="Nishimura K."/>
        </authorList>
    </citation>
    <scope>NUCLEOTIDE SEQUENCE</scope>
</reference>
<keyword evidence="2 5" id="KW-0863">Zinc-finger</keyword>
<dbReference type="InterPro" id="IPR038508">
    <property type="entry name" value="ArfGAP_dom_sf"/>
</dbReference>
<dbReference type="InterPro" id="IPR002110">
    <property type="entry name" value="Ankyrin_rpt"/>
</dbReference>
<dbReference type="SMART" id="SM00105">
    <property type="entry name" value="ArfGap"/>
    <property type="match status" value="1"/>
</dbReference>
<evidence type="ECO:0000256" key="2">
    <source>
        <dbReference type="ARBA" id="ARBA00022771"/>
    </source>
</evidence>
<feature type="repeat" description="ANK" evidence="4">
    <location>
        <begin position="283"/>
        <end position="315"/>
    </location>
</feature>
<feature type="domain" description="PH" evidence="7">
    <location>
        <begin position="1"/>
        <end position="20"/>
    </location>
</feature>
<feature type="repeat" description="ANK" evidence="4">
    <location>
        <begin position="250"/>
        <end position="282"/>
    </location>
</feature>
<evidence type="ECO:0000256" key="1">
    <source>
        <dbReference type="ARBA" id="ARBA00022723"/>
    </source>
</evidence>
<comment type="caution">
    <text evidence="9">The sequence shown here is derived from an EMBL/GenBank/DDBJ whole genome shotgun (WGS) entry which is preliminary data.</text>
</comment>
<dbReference type="PANTHER" id="PTHR23180:SF244">
    <property type="entry name" value="ADP-RIBOSYLATION FACTOR GTPASE-ACTIVATING PROTEIN AGD2"/>
    <property type="match status" value="1"/>
</dbReference>
<proteinExistence type="predicted"/>
<dbReference type="InterPro" id="IPR037278">
    <property type="entry name" value="ARFGAP/RecO"/>
</dbReference>
<dbReference type="PANTHER" id="PTHR23180">
    <property type="entry name" value="CENTAURIN/ARF"/>
    <property type="match status" value="1"/>
</dbReference>
<dbReference type="SUPFAM" id="SSF48403">
    <property type="entry name" value="Ankyrin repeat"/>
    <property type="match status" value="1"/>
</dbReference>
<accession>A0AA88ABQ7</accession>
<gene>
    <name evidence="9" type="ORF">TIFTF001_017181</name>
</gene>
<dbReference type="GO" id="GO:0008270">
    <property type="term" value="F:zinc ion binding"/>
    <property type="evidence" value="ECO:0007669"/>
    <property type="project" value="UniProtKB-KW"/>
</dbReference>
<dbReference type="Gene3D" id="1.10.220.150">
    <property type="entry name" value="Arf GTPase activating protein"/>
    <property type="match status" value="1"/>
</dbReference>
<keyword evidence="10" id="KW-1185">Reference proteome</keyword>